<gene>
    <name evidence="2" type="ORF">SAMN04488001_1382</name>
</gene>
<dbReference type="Pfam" id="PF09346">
    <property type="entry name" value="SMI1_KNR4"/>
    <property type="match status" value="1"/>
</dbReference>
<dbReference type="InterPro" id="IPR018958">
    <property type="entry name" value="Knr4/Smi1-like_dom"/>
</dbReference>
<dbReference type="Proteomes" id="UP000199441">
    <property type="component" value="Unassembled WGS sequence"/>
</dbReference>
<dbReference type="Gene3D" id="3.40.1580.10">
    <property type="entry name" value="SMI1/KNR4-like"/>
    <property type="match status" value="1"/>
</dbReference>
<evidence type="ECO:0000313" key="2">
    <source>
        <dbReference type="EMBL" id="SDW62675.1"/>
    </source>
</evidence>
<dbReference type="RefSeq" id="WP_170833406.1">
    <property type="nucleotide sequence ID" value="NZ_FNOI01000002.1"/>
</dbReference>
<dbReference type="InterPro" id="IPR037883">
    <property type="entry name" value="Knr4/Smi1-like_sf"/>
</dbReference>
<feature type="domain" description="Knr4/Smi1-like" evidence="1">
    <location>
        <begin position="24"/>
        <end position="152"/>
    </location>
</feature>
<protein>
    <submittedName>
        <fullName evidence="2">SMI1 / KNR4 family (SUKH-1)</fullName>
    </submittedName>
</protein>
<proteinExistence type="predicted"/>
<sequence length="176" mass="19407">MALSSNVALIPSLLDHDALLLPLDQVVARLNVRIPSEYLRLIAPENRAVMFDKATEIKPLMPSPLTSKTGFQSVLTLFGLSDGDHGIMKNFQRLNGRLESKYVPIAEDGLGNLYMLDAKTKQIVFWHHECPDGENSPTAYTVVAENISSFIAGLQPAKNPKDVDLSAGVKRVQFDF</sequence>
<reference evidence="3" key="1">
    <citation type="submission" date="2016-10" db="EMBL/GenBank/DDBJ databases">
        <authorList>
            <person name="Varghese N."/>
            <person name="Submissions S."/>
        </authorList>
    </citation>
    <scope>NUCLEOTIDE SEQUENCE [LARGE SCALE GENOMIC DNA]</scope>
    <source>
        <strain evidence="3">DSM 26922</strain>
    </source>
</reference>
<dbReference type="AlphaFoldDB" id="A0A1H2V326"/>
<dbReference type="SUPFAM" id="SSF160631">
    <property type="entry name" value="SMI1/KNR4-like"/>
    <property type="match status" value="1"/>
</dbReference>
<keyword evidence="3" id="KW-1185">Reference proteome</keyword>
<accession>A0A1H2V326</accession>
<name>A0A1H2V326_9RHOB</name>
<organism evidence="2 3">
    <name type="scientific">Litoreibacter albidus</name>
    <dbReference type="NCBI Taxonomy" id="670155"/>
    <lineage>
        <taxon>Bacteria</taxon>
        <taxon>Pseudomonadati</taxon>
        <taxon>Pseudomonadota</taxon>
        <taxon>Alphaproteobacteria</taxon>
        <taxon>Rhodobacterales</taxon>
        <taxon>Roseobacteraceae</taxon>
        <taxon>Litoreibacter</taxon>
    </lineage>
</organism>
<evidence type="ECO:0000259" key="1">
    <source>
        <dbReference type="Pfam" id="PF09346"/>
    </source>
</evidence>
<dbReference type="EMBL" id="FNOI01000002">
    <property type="protein sequence ID" value="SDW62675.1"/>
    <property type="molecule type" value="Genomic_DNA"/>
</dbReference>
<evidence type="ECO:0000313" key="3">
    <source>
        <dbReference type="Proteomes" id="UP000199441"/>
    </source>
</evidence>